<evidence type="ECO:0000313" key="2">
    <source>
        <dbReference type="Proteomes" id="UP000307574"/>
    </source>
</evidence>
<name>A0A4U1ZCC2_9VIBR</name>
<proteinExistence type="predicted"/>
<evidence type="ECO:0000313" key="1">
    <source>
        <dbReference type="EMBL" id="TKF31642.1"/>
    </source>
</evidence>
<dbReference type="AlphaFoldDB" id="A0A4U1ZCC2"/>
<reference evidence="1 2" key="1">
    <citation type="submission" date="2019-04" db="EMBL/GenBank/DDBJ databases">
        <title>A reverse ecology approach based on a biological definition of microbial populations.</title>
        <authorList>
            <person name="Arevalo P."/>
            <person name="Vaninsberghe D."/>
            <person name="Elsherbini J."/>
            <person name="Gore J."/>
            <person name="Polz M."/>
        </authorList>
    </citation>
    <scope>NUCLEOTIDE SEQUENCE [LARGE SCALE GENOMIC DNA]</scope>
    <source>
        <strain evidence="1 2">10N.261.46.F4</strain>
    </source>
</reference>
<dbReference type="Proteomes" id="UP000307574">
    <property type="component" value="Unassembled WGS sequence"/>
</dbReference>
<dbReference type="RefSeq" id="WP_136980367.1">
    <property type="nucleotide sequence ID" value="NZ_SYUV01000035.1"/>
</dbReference>
<dbReference type="EMBL" id="SYUV01000035">
    <property type="protein sequence ID" value="TKF31642.1"/>
    <property type="molecule type" value="Genomic_DNA"/>
</dbReference>
<comment type="caution">
    <text evidence="1">The sequence shown here is derived from an EMBL/GenBank/DDBJ whole genome shotgun (WGS) entry which is preliminary data.</text>
</comment>
<gene>
    <name evidence="1" type="ORF">FCV50_11405</name>
</gene>
<protein>
    <submittedName>
        <fullName evidence="1">Uncharacterized protein</fullName>
    </submittedName>
</protein>
<organism evidence="1 2">
    <name type="scientific">Vibrio kanaloae</name>
    <dbReference type="NCBI Taxonomy" id="170673"/>
    <lineage>
        <taxon>Bacteria</taxon>
        <taxon>Pseudomonadati</taxon>
        <taxon>Pseudomonadota</taxon>
        <taxon>Gammaproteobacteria</taxon>
        <taxon>Vibrionales</taxon>
        <taxon>Vibrionaceae</taxon>
        <taxon>Vibrio</taxon>
    </lineage>
</organism>
<accession>A0A4U1ZCC2</accession>
<sequence length="89" mass="10182">MLKLIVSFDKSYLEYHVSIFMGEDGFNIWADEYRVEERMEQLLLMHNSQVVCILKLGKKSEIGHAVLARLEEIRKQDDAPQVGADSSPA</sequence>